<organism evidence="1 2">
    <name type="scientific">Candidatus Symbiobacter mobilis CR</name>
    <dbReference type="NCBI Taxonomy" id="946483"/>
    <lineage>
        <taxon>Bacteria</taxon>
        <taxon>Pseudomonadati</taxon>
        <taxon>Pseudomonadota</taxon>
        <taxon>Betaproteobacteria</taxon>
        <taxon>Burkholderiales</taxon>
        <taxon>Comamonadaceae</taxon>
    </lineage>
</organism>
<evidence type="ECO:0000313" key="2">
    <source>
        <dbReference type="Proteomes" id="UP000017184"/>
    </source>
</evidence>
<dbReference type="KEGG" id="cbx:Cenrod_0298"/>
<keyword evidence="2" id="KW-1185">Reference proteome</keyword>
<dbReference type="HOGENOM" id="CLU_064899_0_0_4"/>
<evidence type="ECO:0000313" key="1">
    <source>
        <dbReference type="EMBL" id="AGX86422.1"/>
    </source>
</evidence>
<dbReference type="EMBL" id="CP004885">
    <property type="protein sequence ID" value="AGX86422.1"/>
    <property type="molecule type" value="Genomic_DNA"/>
</dbReference>
<name>U5N509_9BURK</name>
<proteinExistence type="predicted"/>
<dbReference type="AlphaFoldDB" id="U5N509"/>
<protein>
    <submittedName>
        <fullName evidence="1">Uncharacterized protein</fullName>
    </submittedName>
</protein>
<sequence length="364" mass="39925">MHCTGTHPKIAAKLVGLVMATMGVSTGWCAPLDALLTADQFHYSGELRFEVGLDAMNDTLDVLHLRAKDPTYGGTQVGDYSGQHVRVAYAVRPTLLVEGALARRSVQYRTDEESIDSWQMAAQQRLYGNADSPAHAAVRLSLWGNRSDELRKSSATAVQGLTVQDLRVLDLSDHQEELDLLGSWRLTEASTLSAFFGIGRSAVSTGDMTATYVDGQGCQYAMSFTPTQTSGTRIAPCGSSLAAFSTSLSPLAEFSYGGSYTQWGGMWQWQRGPWALRAGMQWLRLDRDNVDAKIAQNGGTPYEDNQILVVDVIHALNEQIAIFVRGQAMRHQFVGEIPFLYNSATAHKFDRRYGYVSVGLHVAF</sequence>
<dbReference type="eggNOG" id="ENOG502ZBH6">
    <property type="taxonomic scope" value="Bacteria"/>
</dbReference>
<reference evidence="1 2" key="1">
    <citation type="journal article" date="2013" name="Genome Biol.">
        <title>Genomic analysis reveals key aspects of prokaryotic symbiosis in the phototrophic consortium "Chlorochromatium aggregatum".</title>
        <authorList>
            <person name="Liu Z."/>
            <person name="Muller J."/>
            <person name="Li T."/>
            <person name="Alvey R.M."/>
            <person name="Vogl K."/>
            <person name="Frigaard N.U."/>
            <person name="Rockwell N.C."/>
            <person name="Boyd E.S."/>
            <person name="Tomsho L.P."/>
            <person name="Schuster S.C."/>
            <person name="Henke P."/>
            <person name="Rohde M."/>
            <person name="Overmann J."/>
            <person name="Bryant D.A."/>
        </authorList>
    </citation>
    <scope>NUCLEOTIDE SEQUENCE [LARGE SCALE GENOMIC DNA]</scope>
    <source>
        <strain evidence="1">CR</strain>
    </source>
</reference>
<gene>
    <name evidence="1" type="ORF">Cenrod_0298</name>
</gene>
<accession>U5N509</accession>
<dbReference type="Proteomes" id="UP000017184">
    <property type="component" value="Chromosome"/>
</dbReference>